<accession>K3ZKI6</accession>
<reference evidence="1" key="2">
    <citation type="submission" date="2018-08" db="UniProtKB">
        <authorList>
            <consortium name="EnsemblPlants"/>
        </authorList>
    </citation>
    <scope>IDENTIFICATION</scope>
    <source>
        <strain evidence="1">Yugu1</strain>
    </source>
</reference>
<dbReference type="AlphaFoldDB" id="K3ZKI6"/>
<keyword evidence="2" id="KW-1185">Reference proteome</keyword>
<dbReference type="Proteomes" id="UP000004995">
    <property type="component" value="Unassembled WGS sequence"/>
</dbReference>
<protein>
    <submittedName>
        <fullName evidence="1">Uncharacterized protein</fullName>
    </submittedName>
</protein>
<name>K3ZKI6_SETIT</name>
<dbReference type="EnsemblPlants" id="KQK94156">
    <property type="protein sequence ID" value="KQK94156"/>
    <property type="gene ID" value="SETIT_027092mg"/>
</dbReference>
<proteinExistence type="predicted"/>
<dbReference type="Gramene" id="KQK94156">
    <property type="protein sequence ID" value="KQK94156"/>
    <property type="gene ID" value="SETIT_027092mg"/>
</dbReference>
<dbReference type="EMBL" id="AGNK02004768">
    <property type="status" value="NOT_ANNOTATED_CDS"/>
    <property type="molecule type" value="Genomic_DNA"/>
</dbReference>
<dbReference type="InParanoid" id="K3ZKI6"/>
<organism evidence="1 2">
    <name type="scientific">Setaria italica</name>
    <name type="common">Foxtail millet</name>
    <name type="synonym">Panicum italicum</name>
    <dbReference type="NCBI Taxonomy" id="4555"/>
    <lineage>
        <taxon>Eukaryota</taxon>
        <taxon>Viridiplantae</taxon>
        <taxon>Streptophyta</taxon>
        <taxon>Embryophyta</taxon>
        <taxon>Tracheophyta</taxon>
        <taxon>Spermatophyta</taxon>
        <taxon>Magnoliopsida</taxon>
        <taxon>Liliopsida</taxon>
        <taxon>Poales</taxon>
        <taxon>Poaceae</taxon>
        <taxon>PACMAD clade</taxon>
        <taxon>Panicoideae</taxon>
        <taxon>Panicodae</taxon>
        <taxon>Paniceae</taxon>
        <taxon>Cenchrinae</taxon>
        <taxon>Setaria</taxon>
    </lineage>
</organism>
<sequence>MTGCFWGWVARRTYHPCRMPVKDTAAGADRARPGDQGRPGPPHCASDFTFTPIYATVVYYSRQCALGLDFGERDLNSMKSCFQAIAIDGVWIL</sequence>
<reference evidence="2" key="1">
    <citation type="journal article" date="2012" name="Nat. Biotechnol.">
        <title>Reference genome sequence of the model plant Setaria.</title>
        <authorList>
            <person name="Bennetzen J.L."/>
            <person name="Schmutz J."/>
            <person name="Wang H."/>
            <person name="Percifield R."/>
            <person name="Hawkins J."/>
            <person name="Pontaroli A.C."/>
            <person name="Estep M."/>
            <person name="Feng L."/>
            <person name="Vaughn J.N."/>
            <person name="Grimwood J."/>
            <person name="Jenkins J."/>
            <person name="Barry K."/>
            <person name="Lindquist E."/>
            <person name="Hellsten U."/>
            <person name="Deshpande S."/>
            <person name="Wang X."/>
            <person name="Wu X."/>
            <person name="Mitros T."/>
            <person name="Triplett J."/>
            <person name="Yang X."/>
            <person name="Ye C.Y."/>
            <person name="Mauro-Herrera M."/>
            <person name="Wang L."/>
            <person name="Li P."/>
            <person name="Sharma M."/>
            <person name="Sharma R."/>
            <person name="Ronald P.C."/>
            <person name="Panaud O."/>
            <person name="Kellogg E.A."/>
            <person name="Brutnell T.P."/>
            <person name="Doust A.N."/>
            <person name="Tuskan G.A."/>
            <person name="Rokhsar D."/>
            <person name="Devos K.M."/>
        </authorList>
    </citation>
    <scope>NUCLEOTIDE SEQUENCE [LARGE SCALE GENOMIC DNA]</scope>
    <source>
        <strain evidence="2">cv. Yugu1</strain>
    </source>
</reference>
<dbReference type="HOGENOM" id="CLU_2403752_0_0_1"/>
<evidence type="ECO:0000313" key="2">
    <source>
        <dbReference type="Proteomes" id="UP000004995"/>
    </source>
</evidence>
<evidence type="ECO:0000313" key="1">
    <source>
        <dbReference type="EnsemblPlants" id="KQK94156"/>
    </source>
</evidence>